<accession>A0A173T3V1</accession>
<dbReference type="AlphaFoldDB" id="A0A173T3V1"/>
<sequence>MTENEVINKIYGYLKNQNEHIIMENMTNESVSLFWENISVLYKAGVLQNNKAVKRFCDKLRIRTGYDRDQCLQGLSEMVFWLYAIKNSYTYEMDKKLKNQENTDVDIQLLKYGYKFNIEIKTPKQVKEDDDKVLGVNIPFRSFKNKDTQKTYIDKLEKEVFPQIINKPDGMYTGYNISKINDNKVIEYLRSCQTKFNYEANSINVLVISVSSQQMQDYWGYIYNPFTGIFTEDFKNSFYDKSGKDVKHNDFDTVDVIYLTNIVEGHIRKIEGFDPWKLENYCGIFCINPFSVRTKDKKDIEVYEKLLNILPNDTILFEKEHDQANQRGKEMNISVDPIFMQEYISEHYPKLI</sequence>
<reference evidence="1 2" key="1">
    <citation type="submission" date="2015-09" db="EMBL/GenBank/DDBJ databases">
        <authorList>
            <consortium name="Pathogen Informatics"/>
        </authorList>
    </citation>
    <scope>NUCLEOTIDE SEQUENCE [LARGE SCALE GENOMIC DNA]</scope>
    <source>
        <strain evidence="1 2">2789STDY5834961</strain>
    </source>
</reference>
<gene>
    <name evidence="1" type="ORF">ERS852573_01382</name>
</gene>
<proteinExistence type="predicted"/>
<evidence type="ECO:0000313" key="1">
    <source>
        <dbReference type="EMBL" id="CUM97474.1"/>
    </source>
</evidence>
<dbReference type="OrthoDB" id="1744455at2"/>
<evidence type="ECO:0000313" key="2">
    <source>
        <dbReference type="Proteomes" id="UP000095597"/>
    </source>
</evidence>
<dbReference type="RefSeq" id="WP_055214070.1">
    <property type="nucleotide sequence ID" value="NZ_CYXO01000006.1"/>
</dbReference>
<organism evidence="1 2">
    <name type="scientific">Dorea longicatena</name>
    <dbReference type="NCBI Taxonomy" id="88431"/>
    <lineage>
        <taxon>Bacteria</taxon>
        <taxon>Bacillati</taxon>
        <taxon>Bacillota</taxon>
        <taxon>Clostridia</taxon>
        <taxon>Lachnospirales</taxon>
        <taxon>Lachnospiraceae</taxon>
        <taxon>Dorea</taxon>
    </lineage>
</organism>
<protein>
    <submittedName>
        <fullName evidence="1">Uncharacterized protein</fullName>
    </submittedName>
</protein>
<dbReference type="Proteomes" id="UP000095597">
    <property type="component" value="Unassembled WGS sequence"/>
</dbReference>
<dbReference type="EMBL" id="CYXO01000006">
    <property type="protein sequence ID" value="CUM97474.1"/>
    <property type="molecule type" value="Genomic_DNA"/>
</dbReference>
<name>A0A173T3V1_9FIRM</name>